<accession>A0A5C5Y8T4</accession>
<proteinExistence type="predicted"/>
<evidence type="ECO:0000313" key="3">
    <source>
        <dbReference type="EMBL" id="TWT71318.1"/>
    </source>
</evidence>
<dbReference type="EMBL" id="SJPL01000001">
    <property type="protein sequence ID" value="TWT71318.1"/>
    <property type="molecule type" value="Genomic_DNA"/>
</dbReference>
<feature type="region of interest" description="Disordered" evidence="1">
    <location>
        <begin position="62"/>
        <end position="92"/>
    </location>
</feature>
<evidence type="ECO:0000313" key="4">
    <source>
        <dbReference type="Proteomes" id="UP000317238"/>
    </source>
</evidence>
<comment type="caution">
    <text evidence="3">The sequence shown here is derived from an EMBL/GenBank/DDBJ whole genome shotgun (WGS) entry which is preliminary data.</text>
</comment>
<keyword evidence="2" id="KW-0812">Transmembrane</keyword>
<dbReference type="AlphaFoldDB" id="A0A5C5Y8T4"/>
<evidence type="ECO:0008006" key="5">
    <source>
        <dbReference type="Google" id="ProtNLM"/>
    </source>
</evidence>
<evidence type="ECO:0000256" key="2">
    <source>
        <dbReference type="SAM" id="Phobius"/>
    </source>
</evidence>
<reference evidence="3 4" key="1">
    <citation type="submission" date="2019-02" db="EMBL/GenBank/DDBJ databases">
        <title>Deep-cultivation of Planctomycetes and their phenomic and genomic characterization uncovers novel biology.</title>
        <authorList>
            <person name="Wiegand S."/>
            <person name="Jogler M."/>
            <person name="Boedeker C."/>
            <person name="Pinto D."/>
            <person name="Vollmers J."/>
            <person name="Rivas-Marin E."/>
            <person name="Kohn T."/>
            <person name="Peeters S.H."/>
            <person name="Heuer A."/>
            <person name="Rast P."/>
            <person name="Oberbeckmann S."/>
            <person name="Bunk B."/>
            <person name="Jeske O."/>
            <person name="Meyerdierks A."/>
            <person name="Storesund J.E."/>
            <person name="Kallscheuer N."/>
            <person name="Luecker S."/>
            <person name="Lage O.M."/>
            <person name="Pohl T."/>
            <person name="Merkel B.J."/>
            <person name="Hornburger P."/>
            <person name="Mueller R.-W."/>
            <person name="Bruemmer F."/>
            <person name="Labrenz M."/>
            <person name="Spormann A.M."/>
            <person name="Op Den Camp H."/>
            <person name="Overmann J."/>
            <person name="Amann R."/>
            <person name="Jetten M.S.M."/>
            <person name="Mascher T."/>
            <person name="Medema M.H."/>
            <person name="Devos D.P."/>
            <person name="Kaster A.-K."/>
            <person name="Ovreas L."/>
            <person name="Rohde M."/>
            <person name="Galperin M.Y."/>
            <person name="Jogler C."/>
        </authorList>
    </citation>
    <scope>NUCLEOTIDE SEQUENCE [LARGE SCALE GENOMIC DNA]</scope>
    <source>
        <strain evidence="3 4">Pan14r</strain>
    </source>
</reference>
<keyword evidence="2" id="KW-0472">Membrane</keyword>
<name>A0A5C5Y8T4_9PLAN</name>
<feature type="compositionally biased region" description="Low complexity" evidence="1">
    <location>
        <begin position="64"/>
        <end position="76"/>
    </location>
</feature>
<sequence length="92" mass="9923">MQSVGSLLILVVLIAAGFYLVSIFRDYAANDQETEVDVLANLREMHRKGDISDQEFRKIESITQGQVSGSQPSASSDSDDPSGDTSPTSSNQ</sequence>
<evidence type="ECO:0000256" key="1">
    <source>
        <dbReference type="SAM" id="MobiDB-lite"/>
    </source>
</evidence>
<dbReference type="Proteomes" id="UP000317238">
    <property type="component" value="Unassembled WGS sequence"/>
</dbReference>
<dbReference type="RefSeq" id="WP_197203751.1">
    <property type="nucleotide sequence ID" value="NZ_SJPL01000001.1"/>
</dbReference>
<gene>
    <name evidence="3" type="ORF">Pan14r_36280</name>
</gene>
<organism evidence="3 4">
    <name type="scientific">Crateriforma conspicua</name>
    <dbReference type="NCBI Taxonomy" id="2527996"/>
    <lineage>
        <taxon>Bacteria</taxon>
        <taxon>Pseudomonadati</taxon>
        <taxon>Planctomycetota</taxon>
        <taxon>Planctomycetia</taxon>
        <taxon>Planctomycetales</taxon>
        <taxon>Planctomycetaceae</taxon>
        <taxon>Crateriforma</taxon>
    </lineage>
</organism>
<protein>
    <recommendedName>
        <fullName evidence="5">SHOCT domain-containing protein</fullName>
    </recommendedName>
</protein>
<feature type="transmembrane region" description="Helical" evidence="2">
    <location>
        <begin position="6"/>
        <end position="24"/>
    </location>
</feature>
<feature type="compositionally biased region" description="Low complexity" evidence="1">
    <location>
        <begin position="83"/>
        <end position="92"/>
    </location>
</feature>
<keyword evidence="2" id="KW-1133">Transmembrane helix</keyword>
<keyword evidence="4" id="KW-1185">Reference proteome</keyword>